<organism evidence="2 3">
    <name type="scientific">Gehongia tenuis</name>
    <dbReference type="NCBI Taxonomy" id="2763655"/>
    <lineage>
        <taxon>Bacteria</taxon>
        <taxon>Bacillati</taxon>
        <taxon>Bacillota</taxon>
        <taxon>Clostridia</taxon>
        <taxon>Christensenellales</taxon>
        <taxon>Christensenellaceae</taxon>
        <taxon>Gehongia</taxon>
    </lineage>
</organism>
<reference evidence="2" key="1">
    <citation type="submission" date="2020-08" db="EMBL/GenBank/DDBJ databases">
        <title>Genome public.</title>
        <authorList>
            <person name="Liu C."/>
            <person name="Sun Q."/>
        </authorList>
    </citation>
    <scope>NUCLEOTIDE SEQUENCE</scope>
    <source>
        <strain evidence="2">NSJ-53</strain>
    </source>
</reference>
<dbReference type="RefSeq" id="WP_249314907.1">
    <property type="nucleotide sequence ID" value="NZ_JACRSR010000001.1"/>
</dbReference>
<dbReference type="Proteomes" id="UP000623172">
    <property type="component" value="Unassembled WGS sequence"/>
</dbReference>
<dbReference type="PANTHER" id="PTHR40061">
    <property type="entry name" value="SPORULATION PROTEIN YLMC-RELATED"/>
    <property type="match status" value="1"/>
</dbReference>
<dbReference type="SUPFAM" id="SSF50346">
    <property type="entry name" value="PRC-barrel domain"/>
    <property type="match status" value="1"/>
</dbReference>
<dbReference type="AlphaFoldDB" id="A0A926HQ47"/>
<name>A0A926HQ47_9FIRM</name>
<evidence type="ECO:0000259" key="1">
    <source>
        <dbReference type="Pfam" id="PF05239"/>
    </source>
</evidence>
<dbReference type="PANTHER" id="PTHR40061:SF1">
    <property type="entry name" value="SPORULATION PROTEIN YLMC-RELATED"/>
    <property type="match status" value="1"/>
</dbReference>
<accession>A0A926HQ47</accession>
<dbReference type="Pfam" id="PF05239">
    <property type="entry name" value="PRC"/>
    <property type="match status" value="1"/>
</dbReference>
<dbReference type="EMBL" id="JACRSR010000001">
    <property type="protein sequence ID" value="MBC8530871.1"/>
    <property type="molecule type" value="Genomic_DNA"/>
</dbReference>
<comment type="caution">
    <text evidence="2">The sequence shown here is derived from an EMBL/GenBank/DDBJ whole genome shotgun (WGS) entry which is preliminary data.</text>
</comment>
<gene>
    <name evidence="2" type="ORF">H8696_03320</name>
</gene>
<sequence length="83" mass="9421">MRFSDFQKKEVINVSTGERLGYTDDLIFSERDGQIESIVVPGPGKLFGLIRGEEMVVPWGSICRIGDDVILVEVHQKRTPRRC</sequence>
<feature type="domain" description="PRC-barrel" evidence="1">
    <location>
        <begin position="2"/>
        <end position="74"/>
    </location>
</feature>
<dbReference type="NCBIfam" id="TIGR02888">
    <property type="entry name" value="spore_YlmC_YmxH"/>
    <property type="match status" value="1"/>
</dbReference>
<dbReference type="InterPro" id="IPR027275">
    <property type="entry name" value="PRC-brl_dom"/>
</dbReference>
<evidence type="ECO:0000313" key="3">
    <source>
        <dbReference type="Proteomes" id="UP000623172"/>
    </source>
</evidence>
<dbReference type="InterPro" id="IPR014238">
    <property type="entry name" value="Spore_YlmC/YmxH"/>
</dbReference>
<evidence type="ECO:0000313" key="2">
    <source>
        <dbReference type="EMBL" id="MBC8530871.1"/>
    </source>
</evidence>
<dbReference type="Gene3D" id="2.30.30.240">
    <property type="entry name" value="PRC-barrel domain"/>
    <property type="match status" value="1"/>
</dbReference>
<dbReference type="InterPro" id="IPR011033">
    <property type="entry name" value="PRC_barrel-like_sf"/>
</dbReference>
<proteinExistence type="predicted"/>
<keyword evidence="3" id="KW-1185">Reference proteome</keyword>
<protein>
    <submittedName>
        <fullName evidence="2">YlmC/YmxH family sporulation protein</fullName>
    </submittedName>
</protein>